<dbReference type="EMBL" id="BOQM01000006">
    <property type="protein sequence ID" value="GIM82878.1"/>
    <property type="molecule type" value="Genomic_DNA"/>
</dbReference>
<feature type="domain" description="DarT" evidence="7">
    <location>
        <begin position="13"/>
        <end position="204"/>
    </location>
</feature>
<dbReference type="GeneID" id="93770349"/>
<name>A0A542XJC3_SALAC</name>
<feature type="active site" description="Proton acceptor" evidence="6">
    <location>
        <position position="53"/>
    </location>
</feature>
<dbReference type="AlphaFoldDB" id="A0A542XJC3"/>
<evidence type="ECO:0000256" key="2">
    <source>
        <dbReference type="ARBA" id="ARBA00022676"/>
    </source>
</evidence>
<dbReference type="EMBL" id="VFOL01000001">
    <property type="protein sequence ID" value="TQL35955.1"/>
    <property type="molecule type" value="Genomic_DNA"/>
</dbReference>
<dbReference type="GO" id="GO:0016779">
    <property type="term" value="F:nucleotidyltransferase activity"/>
    <property type="evidence" value="ECO:0007669"/>
    <property type="project" value="UniProtKB-UniRule"/>
</dbReference>
<feature type="active site" evidence="6">
    <location>
        <position position="154"/>
    </location>
</feature>
<evidence type="ECO:0000256" key="4">
    <source>
        <dbReference type="ARBA" id="ARBA00022695"/>
    </source>
</evidence>
<proteinExistence type="inferred from homology"/>
<reference evidence="8 11" key="2">
    <citation type="submission" date="2021-03" db="EMBL/GenBank/DDBJ databases">
        <title>Whole genome shotgun sequence of Salinispora arenicola NBRC 105043.</title>
        <authorList>
            <person name="Komaki H."/>
            <person name="Tamura T."/>
        </authorList>
    </citation>
    <scope>NUCLEOTIDE SEQUENCE [LARGE SCALE GENOMIC DNA]</scope>
    <source>
        <strain evidence="8 11">NBRC 105043</strain>
    </source>
</reference>
<organism evidence="9 10">
    <name type="scientific">Salinispora arenicola</name>
    <dbReference type="NCBI Taxonomy" id="168697"/>
    <lineage>
        <taxon>Bacteria</taxon>
        <taxon>Bacillati</taxon>
        <taxon>Actinomycetota</taxon>
        <taxon>Actinomycetes</taxon>
        <taxon>Micromonosporales</taxon>
        <taxon>Micromonosporaceae</taxon>
        <taxon>Salinispora</taxon>
    </lineage>
</organism>
<evidence type="ECO:0000313" key="11">
    <source>
        <dbReference type="Proteomes" id="UP000677457"/>
    </source>
</evidence>
<comment type="catalytic activity">
    <reaction evidence="6">
        <text>a thymidine in DNA + NAD(+) = an N-(ADP-alpha-D-ribosyl)-thymidine in DNA + nicotinamide + H(+)</text>
        <dbReference type="Rhea" id="RHEA:71651"/>
        <dbReference type="Rhea" id="RHEA-COMP:13556"/>
        <dbReference type="Rhea" id="RHEA-COMP:18051"/>
        <dbReference type="ChEBI" id="CHEBI:15378"/>
        <dbReference type="ChEBI" id="CHEBI:17154"/>
        <dbReference type="ChEBI" id="CHEBI:57540"/>
        <dbReference type="ChEBI" id="CHEBI:137386"/>
        <dbReference type="ChEBI" id="CHEBI:191199"/>
    </reaction>
</comment>
<accession>A0A542XJC3</accession>
<feature type="binding site" evidence="6">
    <location>
        <position position="53"/>
    </location>
    <ligand>
        <name>NAD(+)</name>
        <dbReference type="ChEBI" id="CHEBI:57540"/>
    </ligand>
</feature>
<sequence>MTIADLARRLGIRRLCHFTPARNFAQMLETGAIHGTAELAAQGATFKQNDMSRFDGGLSHVCCSIEYPNTWYLDRIRANDPHFLDWVILALDPALLDQPGVRFFPYNAARGRGSGQKAGVEGFASLFASPVHGQQTRTRLPGHPDWWPTDDQAEVQVPGPISIASVRSVIYRTEQQHATEVARHAMLRPLHPLPPAIVAPTLFDKYALSASVRRGERPAERPIP</sequence>
<dbReference type="Pfam" id="PF14487">
    <property type="entry name" value="DarT"/>
    <property type="match status" value="1"/>
</dbReference>
<evidence type="ECO:0000256" key="5">
    <source>
        <dbReference type="ARBA" id="ARBA00023125"/>
    </source>
</evidence>
<comment type="similarity">
    <text evidence="6">Belongs to the DarT ADP-ribosyltransferase family.</text>
</comment>
<keyword evidence="4 6" id="KW-0548">Nucleotidyltransferase</keyword>
<keyword evidence="2 6" id="KW-0328">Glycosyltransferase</keyword>
<dbReference type="RefSeq" id="WP_142116166.1">
    <property type="nucleotide sequence ID" value="NZ_BOQM01000006.1"/>
</dbReference>
<keyword evidence="11" id="KW-1185">Reference proteome</keyword>
<keyword evidence="5 6" id="KW-0238">DNA-binding</keyword>
<feature type="binding site" evidence="6">
    <location>
        <begin position="17"/>
        <end position="19"/>
    </location>
    <ligand>
        <name>NAD(+)</name>
        <dbReference type="ChEBI" id="CHEBI:57540"/>
    </ligand>
</feature>
<evidence type="ECO:0000256" key="1">
    <source>
        <dbReference type="ARBA" id="ARBA00022649"/>
    </source>
</evidence>
<gene>
    <name evidence="9" type="ORF">FB564_1026</name>
    <name evidence="8" type="ORF">Sar04_09420</name>
</gene>
<evidence type="ECO:0000259" key="7">
    <source>
        <dbReference type="PROSITE" id="PS52018"/>
    </source>
</evidence>
<dbReference type="GO" id="GO:0003677">
    <property type="term" value="F:DNA binding"/>
    <property type="evidence" value="ECO:0007669"/>
    <property type="project" value="UniProtKB-UniRule"/>
</dbReference>
<keyword evidence="1 6" id="KW-1277">Toxin-antitoxin system</keyword>
<keyword evidence="3 6" id="KW-0808">Transferase</keyword>
<dbReference type="Proteomes" id="UP000677457">
    <property type="component" value="Unassembled WGS sequence"/>
</dbReference>
<evidence type="ECO:0000313" key="8">
    <source>
        <dbReference type="EMBL" id="GIM82878.1"/>
    </source>
</evidence>
<evidence type="ECO:0000313" key="10">
    <source>
        <dbReference type="Proteomes" id="UP000315983"/>
    </source>
</evidence>
<evidence type="ECO:0000256" key="3">
    <source>
        <dbReference type="ARBA" id="ARBA00022679"/>
    </source>
</evidence>
<protein>
    <submittedName>
        <fullName evidence="9">Uncharacterized protein DUF4433</fullName>
    </submittedName>
</protein>
<dbReference type="PROSITE" id="PS52018">
    <property type="entry name" value="DART"/>
    <property type="match status" value="1"/>
</dbReference>
<comment type="caution">
    <text evidence="9">The sequence shown here is derived from an EMBL/GenBank/DDBJ whole genome shotgun (WGS) entry which is preliminary data.</text>
</comment>
<evidence type="ECO:0000256" key="6">
    <source>
        <dbReference type="PROSITE-ProRule" id="PRU01362"/>
    </source>
</evidence>
<reference evidence="9 10" key="1">
    <citation type="submission" date="2019-06" db="EMBL/GenBank/DDBJ databases">
        <title>Sequencing the genomes of 1000 actinobacteria strains.</title>
        <authorList>
            <person name="Klenk H.-P."/>
        </authorList>
    </citation>
    <scope>NUCLEOTIDE SEQUENCE [LARGE SCALE GENOMIC DNA]</scope>
    <source>
        <strain evidence="9 10">DSM 44819</strain>
    </source>
</reference>
<dbReference type="Proteomes" id="UP000315983">
    <property type="component" value="Unassembled WGS sequence"/>
</dbReference>
<comment type="caution">
    <text evidence="6">Lacks conserved residue(s) required for the propagation of feature annotation.</text>
</comment>
<dbReference type="InterPro" id="IPR029494">
    <property type="entry name" value="DarT"/>
</dbReference>
<dbReference type="GO" id="GO:0016757">
    <property type="term" value="F:glycosyltransferase activity"/>
    <property type="evidence" value="ECO:0007669"/>
    <property type="project" value="UniProtKB-UniRule"/>
</dbReference>
<evidence type="ECO:0000313" key="9">
    <source>
        <dbReference type="EMBL" id="TQL35955.1"/>
    </source>
</evidence>